<dbReference type="GO" id="GO:0004519">
    <property type="term" value="F:endonuclease activity"/>
    <property type="evidence" value="ECO:0007669"/>
    <property type="project" value="InterPro"/>
</dbReference>
<dbReference type="HOGENOM" id="CLU_491532_0_0_9"/>
<dbReference type="RefSeq" id="WP_013841486.1">
    <property type="nucleotide sequence ID" value="NC_015589.1"/>
</dbReference>
<gene>
    <name evidence="1" type="ordered locus">Desru_1451</name>
</gene>
<dbReference type="GO" id="GO:0009307">
    <property type="term" value="P:DNA restriction-modification system"/>
    <property type="evidence" value="ECO:0007669"/>
    <property type="project" value="InterPro"/>
</dbReference>
<proteinExistence type="predicted"/>
<evidence type="ECO:0000313" key="1">
    <source>
        <dbReference type="EMBL" id="AEG59717.1"/>
    </source>
</evidence>
<dbReference type="InterPro" id="IPR011335">
    <property type="entry name" value="Restrct_endonuc-II-like"/>
</dbReference>
<dbReference type="Proteomes" id="UP000009234">
    <property type="component" value="Chromosome"/>
</dbReference>
<evidence type="ECO:0000313" key="2">
    <source>
        <dbReference type="Proteomes" id="UP000009234"/>
    </source>
</evidence>
<dbReference type="EMBL" id="CP002780">
    <property type="protein sequence ID" value="AEG59717.1"/>
    <property type="molecule type" value="Genomic_DNA"/>
</dbReference>
<keyword evidence="2" id="KW-1185">Reference proteome</keyword>
<dbReference type="eggNOG" id="ENOG5033WE0">
    <property type="taxonomic scope" value="Bacteria"/>
</dbReference>
<reference evidence="2" key="1">
    <citation type="submission" date="2011-05" db="EMBL/GenBank/DDBJ databases">
        <title>Complete sequence of Desulfotomaculum ruminis DSM 2154.</title>
        <authorList>
            <person name="Lucas S."/>
            <person name="Copeland A."/>
            <person name="Lapidus A."/>
            <person name="Cheng J.-F."/>
            <person name="Goodwin L."/>
            <person name="Pitluck S."/>
            <person name="Lu M."/>
            <person name="Detter J.C."/>
            <person name="Han C."/>
            <person name="Tapia R."/>
            <person name="Land M."/>
            <person name="Hauser L."/>
            <person name="Kyrpides N."/>
            <person name="Ivanova N."/>
            <person name="Mikhailova N."/>
            <person name="Pagani I."/>
            <person name="Stams A.J.M."/>
            <person name="Plugge C.M."/>
            <person name="Muyzer G."/>
            <person name="Kuever J."/>
            <person name="Parshina S.N."/>
            <person name="Ivanova A.E."/>
            <person name="Nazina T.N."/>
            <person name="Brambilla E."/>
            <person name="Spring S."/>
            <person name="Klenk H.-P."/>
            <person name="Woyke T."/>
        </authorList>
    </citation>
    <scope>NUCLEOTIDE SEQUENCE [LARGE SCALE GENOMIC DNA]</scope>
    <source>
        <strain evidence="2">ATCC 23193 / DSM 2154 / NCIB 8452 / DL</strain>
    </source>
</reference>
<dbReference type="AlphaFoldDB" id="F6DQZ8"/>
<dbReference type="OrthoDB" id="2532109at2"/>
<name>F6DQZ8_DESRL</name>
<protein>
    <submittedName>
        <fullName evidence="1">Uncharacterized protein</fullName>
    </submittedName>
</protein>
<reference evidence="1 2" key="2">
    <citation type="journal article" date="2012" name="Stand. Genomic Sci.">
        <title>Complete genome sequence of the sulfate-reducing firmicute Desulfotomaculum ruminis type strain (DL(T)).</title>
        <authorList>
            <person name="Spring S."/>
            <person name="Visser M."/>
            <person name="Lu M."/>
            <person name="Copeland A."/>
            <person name="Lapidus A."/>
            <person name="Lucas S."/>
            <person name="Cheng J.F."/>
            <person name="Han C."/>
            <person name="Tapia R."/>
            <person name="Goodwin L.A."/>
            <person name="Pitluck S."/>
            <person name="Ivanova N."/>
            <person name="Land M."/>
            <person name="Hauser L."/>
            <person name="Larimer F."/>
            <person name="Rohde M."/>
            <person name="Goker M."/>
            <person name="Detter J.C."/>
            <person name="Kyrpides N.C."/>
            <person name="Woyke T."/>
            <person name="Schaap P.J."/>
            <person name="Plugge C.M."/>
            <person name="Muyzer G."/>
            <person name="Kuever J."/>
            <person name="Pereira I.A."/>
            <person name="Parshina S.N."/>
            <person name="Bernier-Latmani R."/>
            <person name="Stams A.J."/>
            <person name="Klenk H.P."/>
        </authorList>
    </citation>
    <scope>NUCLEOTIDE SEQUENCE [LARGE SCALE GENOMIC DNA]</scope>
    <source>
        <strain evidence="2">ATCC 23193 / DSM 2154 / NCIB 8452 / DL</strain>
    </source>
</reference>
<sequence length="551" mass="64290">MRFPDSTGLLLTIVDGFIKGEEMMVQPIDNYHYPFHDFIDKAQAGELISSDIEDCIKVPKLYIIAGYRDKVYRVEQTWRTKIKQAFEQFCQNEQILKRIKGEVKKREHYCLESFYWLYLSELMTGDHVYYPREMKIENEDLVILAFYWTPNLDDNLLDRVEQTISFWMDREQPALKGYQYLNRSFILQNMIGRKVLATIPDREGNWGLVLEGGLFLPLADDFEAGLCKLNSNHINQWTVGEVEEILLNPIYSFGYYYQDIDLVCEWFYVFLYGLATVDEEVLATVDLKSLYQSFCDYIGKHICPYTLIEEKILEVSQFIAVLKITLGNIKEYLKGEEEAGVSKNILMMMRNRHAYLPVVHKFIRRNSDLAIINTSCSITFDYRYWENELDNLRKATRSDEKGKRLEDLIQYFIGAIPGLKVTDVRAKRGRAEVDIFCCNISYDSCLWKLGALVLIECKNRKEKVEVSDIRNMVPTMEAKGIHGAMIYSRAGFSSVAMSEIKHQLLGGKIIVPVSLEELERVGKEKSAYDLLREKIDHFDKILEDDDRQLYF</sequence>
<dbReference type="SUPFAM" id="SSF52980">
    <property type="entry name" value="Restriction endonuclease-like"/>
    <property type="match status" value="1"/>
</dbReference>
<organism evidence="1 2">
    <name type="scientific">Desulforamulus ruminis (strain ATCC 23193 / DSM 2154 / NCIMB 8452 / DL)</name>
    <name type="common">Desulfotomaculum ruminis</name>
    <dbReference type="NCBI Taxonomy" id="696281"/>
    <lineage>
        <taxon>Bacteria</taxon>
        <taxon>Bacillati</taxon>
        <taxon>Bacillota</taxon>
        <taxon>Clostridia</taxon>
        <taxon>Eubacteriales</taxon>
        <taxon>Peptococcaceae</taxon>
        <taxon>Desulforamulus</taxon>
    </lineage>
</organism>
<dbReference type="KEGG" id="dru:Desru_1451"/>
<dbReference type="GO" id="GO:0003677">
    <property type="term" value="F:DNA binding"/>
    <property type="evidence" value="ECO:0007669"/>
    <property type="project" value="InterPro"/>
</dbReference>
<accession>F6DQZ8</accession>